<dbReference type="STRING" id="1314785.A0A165B341"/>
<dbReference type="GO" id="GO:0004739">
    <property type="term" value="F:pyruvate dehydrogenase (acetyl-transferring) activity"/>
    <property type="evidence" value="ECO:0007669"/>
    <property type="project" value="UniProtKB-EC"/>
</dbReference>
<dbReference type="RefSeq" id="XP_040757871.1">
    <property type="nucleotide sequence ID" value="XM_040910262.1"/>
</dbReference>
<protein>
    <recommendedName>
        <fullName evidence="5">Pyruvate dehydrogenase E1 component subunit alpha, mitochondrial</fullName>
        <ecNumber evidence="2">1.2.4.1</ecNumber>
    </recommendedName>
</protein>
<evidence type="ECO:0000256" key="3">
    <source>
        <dbReference type="ARBA" id="ARBA00023002"/>
    </source>
</evidence>
<accession>A0A165B341</accession>
<dbReference type="AlphaFoldDB" id="A0A165B341"/>
<evidence type="ECO:0000313" key="8">
    <source>
        <dbReference type="EMBL" id="KZT00131.1"/>
    </source>
</evidence>
<feature type="domain" description="Dehydrogenase E1 component" evidence="7">
    <location>
        <begin position="70"/>
        <end position="340"/>
    </location>
</feature>
<dbReference type="InterPro" id="IPR029061">
    <property type="entry name" value="THDP-binding"/>
</dbReference>
<keyword evidence="3" id="KW-0560">Oxidoreductase</keyword>
<dbReference type="OrthoDB" id="10256198at2759"/>
<dbReference type="Proteomes" id="UP000076871">
    <property type="component" value="Unassembled WGS sequence"/>
</dbReference>
<dbReference type="GO" id="GO:0006086">
    <property type="term" value="P:pyruvate decarboxylation to acetyl-CoA"/>
    <property type="evidence" value="ECO:0007669"/>
    <property type="project" value="TreeGrafter"/>
</dbReference>
<dbReference type="FunCoup" id="A0A165B341">
    <property type="interactions" value="130"/>
</dbReference>
<dbReference type="PANTHER" id="PTHR11516">
    <property type="entry name" value="PYRUVATE DEHYDROGENASE E1 COMPONENT, ALPHA SUBUNIT BACTERIAL AND ORGANELLAR"/>
    <property type="match status" value="1"/>
</dbReference>
<dbReference type="EC" id="1.2.4.1" evidence="2"/>
<name>A0A165B341_9APHY</name>
<dbReference type="FunFam" id="3.40.50.970:FF:000013">
    <property type="entry name" value="Pyruvate dehydrogenase E1 component subunit alpha"/>
    <property type="match status" value="1"/>
</dbReference>
<dbReference type="PANTHER" id="PTHR11516:SF60">
    <property type="entry name" value="PYRUVATE DEHYDROGENASE E1 COMPONENT SUBUNIT ALPHA"/>
    <property type="match status" value="1"/>
</dbReference>
<dbReference type="Pfam" id="PF00676">
    <property type="entry name" value="E1_dh"/>
    <property type="match status" value="1"/>
</dbReference>
<evidence type="ECO:0000259" key="7">
    <source>
        <dbReference type="Pfam" id="PF00676"/>
    </source>
</evidence>
<dbReference type="InterPro" id="IPR050642">
    <property type="entry name" value="PDH_E1_Alpha_Subunit"/>
</dbReference>
<dbReference type="InterPro" id="IPR001017">
    <property type="entry name" value="DH_E1"/>
</dbReference>
<evidence type="ECO:0000256" key="5">
    <source>
        <dbReference type="ARBA" id="ARBA00072290"/>
    </source>
</evidence>
<keyword evidence="4" id="KW-0786">Thiamine pyrophosphate</keyword>
<keyword evidence="8" id="KW-0670">Pyruvate</keyword>
<evidence type="ECO:0000256" key="1">
    <source>
        <dbReference type="ARBA" id="ARBA00001964"/>
    </source>
</evidence>
<proteinExistence type="predicted"/>
<dbReference type="GeneID" id="63827291"/>
<dbReference type="Gene3D" id="3.40.50.970">
    <property type="match status" value="1"/>
</dbReference>
<reference evidence="8 9" key="1">
    <citation type="journal article" date="2016" name="Mol. Biol. Evol.">
        <title>Comparative Genomics of Early-Diverging Mushroom-Forming Fungi Provides Insights into the Origins of Lignocellulose Decay Capabilities.</title>
        <authorList>
            <person name="Nagy L.G."/>
            <person name="Riley R."/>
            <person name="Tritt A."/>
            <person name="Adam C."/>
            <person name="Daum C."/>
            <person name="Floudas D."/>
            <person name="Sun H."/>
            <person name="Yadav J.S."/>
            <person name="Pangilinan J."/>
            <person name="Larsson K.H."/>
            <person name="Matsuura K."/>
            <person name="Barry K."/>
            <person name="Labutti K."/>
            <person name="Kuo R."/>
            <person name="Ohm R.A."/>
            <person name="Bhattacharya S.S."/>
            <person name="Shirouzu T."/>
            <person name="Yoshinaga Y."/>
            <person name="Martin F.M."/>
            <person name="Grigoriev I.V."/>
            <person name="Hibbett D.S."/>
        </authorList>
    </citation>
    <scope>NUCLEOTIDE SEQUENCE [LARGE SCALE GENOMIC DNA]</scope>
    <source>
        <strain evidence="8 9">93-53</strain>
    </source>
</reference>
<dbReference type="EMBL" id="KV427695">
    <property type="protein sequence ID" value="KZT00131.1"/>
    <property type="molecule type" value="Genomic_DNA"/>
</dbReference>
<evidence type="ECO:0000256" key="2">
    <source>
        <dbReference type="ARBA" id="ARBA00012281"/>
    </source>
</evidence>
<dbReference type="SUPFAM" id="SSF52518">
    <property type="entry name" value="Thiamin diphosphate-binding fold (THDP-binding)"/>
    <property type="match status" value="1"/>
</dbReference>
<comment type="cofactor">
    <cofactor evidence="1">
        <name>thiamine diphosphate</name>
        <dbReference type="ChEBI" id="CHEBI:58937"/>
    </cofactor>
</comment>
<dbReference type="CDD" id="cd02000">
    <property type="entry name" value="TPP_E1_PDC_ADC_BCADC"/>
    <property type="match status" value="1"/>
</dbReference>
<evidence type="ECO:0000256" key="4">
    <source>
        <dbReference type="ARBA" id="ARBA00023052"/>
    </source>
</evidence>
<feature type="region of interest" description="Disordered" evidence="6">
    <location>
        <begin position="1"/>
        <end position="30"/>
    </location>
</feature>
<sequence length="374" mass="41540">MASLARLRASLPRTRKTTAADTTQLKEEASHSEPFMVTLHEESFHGFKTDPPTRDLEVTKDGLLKMYKLMSTMRRMEQAADALYKQKLIRGFCHLAIGQEADNIISPYRTHSFAILRGGSVFALVSELLGRKTGISKGKDGSMHVFTESFQGGHGIVGVQVPLGAGLAFAAKYLEKPIVTNQGQVFEAFNMAKLWNLPCVFVCENNKYGMGTLAERSSSNTQYYTRGDQIPGIQVNGMDVLSVVKAVEHTKQWVLDGKGPIILEFVTYRYGGHSMSDPGTSYRTREEIQRVRSTNDPIRGMQSYLADWGLATEESLKKLDKDAKAEVDAAVEEAKKAPFPPDSDLWASVYAEGHEPPFLRGRECEEVGRYESSL</sequence>
<gene>
    <name evidence="8" type="ORF">LAESUDRAFT_732557</name>
</gene>
<dbReference type="InParanoid" id="A0A165B341"/>
<evidence type="ECO:0000313" key="9">
    <source>
        <dbReference type="Proteomes" id="UP000076871"/>
    </source>
</evidence>
<organism evidence="8 9">
    <name type="scientific">Laetiporus sulphureus 93-53</name>
    <dbReference type="NCBI Taxonomy" id="1314785"/>
    <lineage>
        <taxon>Eukaryota</taxon>
        <taxon>Fungi</taxon>
        <taxon>Dikarya</taxon>
        <taxon>Basidiomycota</taxon>
        <taxon>Agaricomycotina</taxon>
        <taxon>Agaricomycetes</taxon>
        <taxon>Polyporales</taxon>
        <taxon>Laetiporus</taxon>
    </lineage>
</organism>
<evidence type="ECO:0000256" key="6">
    <source>
        <dbReference type="SAM" id="MobiDB-lite"/>
    </source>
</evidence>
<keyword evidence="9" id="KW-1185">Reference proteome</keyword>